<dbReference type="InterPro" id="IPR020843">
    <property type="entry name" value="ER"/>
</dbReference>
<dbReference type="SUPFAM" id="SSF51735">
    <property type="entry name" value="NAD(P)-binding Rossmann-fold domains"/>
    <property type="match status" value="1"/>
</dbReference>
<dbReference type="InterPro" id="IPR011032">
    <property type="entry name" value="GroES-like_sf"/>
</dbReference>
<proteinExistence type="predicted"/>
<feature type="domain" description="Enoyl reductase (ER)" evidence="2">
    <location>
        <begin position="13"/>
        <end position="323"/>
    </location>
</feature>
<organism evidence="3 4">
    <name type="scientific">Phialocephala subalpina</name>
    <dbReference type="NCBI Taxonomy" id="576137"/>
    <lineage>
        <taxon>Eukaryota</taxon>
        <taxon>Fungi</taxon>
        <taxon>Dikarya</taxon>
        <taxon>Ascomycota</taxon>
        <taxon>Pezizomycotina</taxon>
        <taxon>Leotiomycetes</taxon>
        <taxon>Helotiales</taxon>
        <taxon>Mollisiaceae</taxon>
        <taxon>Phialocephala</taxon>
        <taxon>Phialocephala fortinii species complex</taxon>
    </lineage>
</organism>
<dbReference type="InterPro" id="IPR013154">
    <property type="entry name" value="ADH-like_N"/>
</dbReference>
<evidence type="ECO:0000313" key="4">
    <source>
        <dbReference type="Proteomes" id="UP000184330"/>
    </source>
</evidence>
<accession>A0A1L7WWJ8</accession>
<evidence type="ECO:0000313" key="3">
    <source>
        <dbReference type="EMBL" id="CZR57151.1"/>
    </source>
</evidence>
<evidence type="ECO:0000256" key="1">
    <source>
        <dbReference type="ARBA" id="ARBA00022857"/>
    </source>
</evidence>
<dbReference type="Pfam" id="PF00107">
    <property type="entry name" value="ADH_zinc_N"/>
    <property type="match status" value="1"/>
</dbReference>
<keyword evidence="4" id="KW-1185">Reference proteome</keyword>
<protein>
    <submittedName>
        <fullName evidence="3">Related to NADPH:quinone reductase and related Zn-dependent oxidoreductases</fullName>
    </submittedName>
</protein>
<dbReference type="STRING" id="576137.A0A1L7WWJ8"/>
<dbReference type="InterPro" id="IPR013149">
    <property type="entry name" value="ADH-like_C"/>
</dbReference>
<dbReference type="CDD" id="cd08243">
    <property type="entry name" value="quinone_oxidoreductase_like_1"/>
    <property type="match status" value="1"/>
</dbReference>
<dbReference type="Pfam" id="PF08240">
    <property type="entry name" value="ADH_N"/>
    <property type="match status" value="1"/>
</dbReference>
<dbReference type="Gene3D" id="3.40.50.720">
    <property type="entry name" value="NAD(P)-binding Rossmann-like Domain"/>
    <property type="match status" value="1"/>
</dbReference>
<dbReference type="InterPro" id="IPR036291">
    <property type="entry name" value="NAD(P)-bd_dom_sf"/>
</dbReference>
<evidence type="ECO:0000259" key="2">
    <source>
        <dbReference type="SMART" id="SM00829"/>
    </source>
</evidence>
<reference evidence="3 4" key="1">
    <citation type="submission" date="2016-03" db="EMBL/GenBank/DDBJ databases">
        <authorList>
            <person name="Ploux O."/>
        </authorList>
    </citation>
    <scope>NUCLEOTIDE SEQUENCE [LARGE SCALE GENOMIC DNA]</scope>
    <source>
        <strain evidence="3 4">UAMH 11012</strain>
    </source>
</reference>
<dbReference type="SUPFAM" id="SSF50129">
    <property type="entry name" value="GroES-like"/>
    <property type="match status" value="1"/>
</dbReference>
<dbReference type="InterPro" id="IPR051603">
    <property type="entry name" value="Zinc-ADH_QOR/CCCR"/>
</dbReference>
<keyword evidence="1" id="KW-0521">NADP</keyword>
<dbReference type="Gene3D" id="3.90.180.10">
    <property type="entry name" value="Medium-chain alcohol dehydrogenases, catalytic domain"/>
    <property type="match status" value="1"/>
</dbReference>
<gene>
    <name evidence="3" type="ORF">PAC_07040</name>
</gene>
<sequence>MATMKAVVIHEAGGPEVLKVQQWTKPVPVAGQVLIRVKAFGLNRSEMFTRQGHSGADVKFPRVLGIEAVGEVEEAPGGEFNKGDVVGTCMGGMGRNFDGGYAEYTCVPSNQVQVVKTKLSWEQLGALPEMMQTVWGSLFESLQLQKSDTLLIRGGTTSIGLAATALAKDMCASVAVTTRKPEREAMLKENGAKEVFIDGGSIAEEVRKRYLEGVSKVLELVGVVTLEDSLKCVKAHGVVCVTGIVGGKWIFENFNPHIIPTSVYLTTYAGFGSHRFKAIPLDRIAQRVVDGTLKIPIKTFTMDQIVDAHRAMDENTAGGKIVVVVD</sequence>
<name>A0A1L7WWJ8_9HELO</name>
<dbReference type="PANTHER" id="PTHR44154:SF1">
    <property type="entry name" value="QUINONE OXIDOREDUCTASE"/>
    <property type="match status" value="1"/>
</dbReference>
<dbReference type="OrthoDB" id="203908at2759"/>
<dbReference type="SMART" id="SM00829">
    <property type="entry name" value="PKS_ER"/>
    <property type="match status" value="1"/>
</dbReference>
<dbReference type="GO" id="GO:0016491">
    <property type="term" value="F:oxidoreductase activity"/>
    <property type="evidence" value="ECO:0007669"/>
    <property type="project" value="InterPro"/>
</dbReference>
<dbReference type="EMBL" id="FJOG01000009">
    <property type="protein sequence ID" value="CZR57151.1"/>
    <property type="molecule type" value="Genomic_DNA"/>
</dbReference>
<dbReference type="Proteomes" id="UP000184330">
    <property type="component" value="Unassembled WGS sequence"/>
</dbReference>
<dbReference type="AlphaFoldDB" id="A0A1L7WWJ8"/>
<dbReference type="PANTHER" id="PTHR44154">
    <property type="entry name" value="QUINONE OXIDOREDUCTASE"/>
    <property type="match status" value="1"/>
</dbReference>